<evidence type="ECO:0000256" key="2">
    <source>
        <dbReference type="SAM" id="MobiDB-lite"/>
    </source>
</evidence>
<feature type="compositionally biased region" description="Acidic residues" evidence="2">
    <location>
        <begin position="82"/>
        <end position="156"/>
    </location>
</feature>
<dbReference type="OrthoDB" id="10424247at2759"/>
<keyword evidence="4" id="KW-1185">Reference proteome</keyword>
<feature type="coiled-coil region" evidence="1">
    <location>
        <begin position="308"/>
        <end position="335"/>
    </location>
</feature>
<dbReference type="AlphaFoldDB" id="A0A9P9DPL7"/>
<dbReference type="Proteomes" id="UP000717696">
    <property type="component" value="Unassembled WGS sequence"/>
</dbReference>
<proteinExistence type="predicted"/>
<evidence type="ECO:0000313" key="4">
    <source>
        <dbReference type="Proteomes" id="UP000717696"/>
    </source>
</evidence>
<organism evidence="3 4">
    <name type="scientific">Dactylonectria estremocensis</name>
    <dbReference type="NCBI Taxonomy" id="1079267"/>
    <lineage>
        <taxon>Eukaryota</taxon>
        <taxon>Fungi</taxon>
        <taxon>Dikarya</taxon>
        <taxon>Ascomycota</taxon>
        <taxon>Pezizomycotina</taxon>
        <taxon>Sordariomycetes</taxon>
        <taxon>Hypocreomycetidae</taxon>
        <taxon>Hypocreales</taxon>
        <taxon>Nectriaceae</taxon>
        <taxon>Dactylonectria</taxon>
    </lineage>
</organism>
<protein>
    <submittedName>
        <fullName evidence="3">Uncharacterized protein</fullName>
    </submittedName>
</protein>
<gene>
    <name evidence="3" type="ORF">B0J13DRAFT_647631</name>
</gene>
<feature type="region of interest" description="Disordered" evidence="2">
    <location>
        <begin position="75"/>
        <end position="269"/>
    </location>
</feature>
<dbReference type="EMBL" id="JAGMUU010000025">
    <property type="protein sequence ID" value="KAH7123355.1"/>
    <property type="molecule type" value="Genomic_DNA"/>
</dbReference>
<feature type="region of interest" description="Disordered" evidence="2">
    <location>
        <begin position="19"/>
        <end position="42"/>
    </location>
</feature>
<evidence type="ECO:0000256" key="1">
    <source>
        <dbReference type="SAM" id="Coils"/>
    </source>
</evidence>
<reference evidence="3" key="1">
    <citation type="journal article" date="2021" name="Nat. Commun.">
        <title>Genetic determinants of endophytism in the Arabidopsis root mycobiome.</title>
        <authorList>
            <person name="Mesny F."/>
            <person name="Miyauchi S."/>
            <person name="Thiergart T."/>
            <person name="Pickel B."/>
            <person name="Atanasova L."/>
            <person name="Karlsson M."/>
            <person name="Huettel B."/>
            <person name="Barry K.W."/>
            <person name="Haridas S."/>
            <person name="Chen C."/>
            <person name="Bauer D."/>
            <person name="Andreopoulos W."/>
            <person name="Pangilinan J."/>
            <person name="LaButti K."/>
            <person name="Riley R."/>
            <person name="Lipzen A."/>
            <person name="Clum A."/>
            <person name="Drula E."/>
            <person name="Henrissat B."/>
            <person name="Kohler A."/>
            <person name="Grigoriev I.V."/>
            <person name="Martin F.M."/>
            <person name="Hacquard S."/>
        </authorList>
    </citation>
    <scope>NUCLEOTIDE SEQUENCE</scope>
    <source>
        <strain evidence="3">MPI-CAGE-AT-0021</strain>
    </source>
</reference>
<feature type="compositionally biased region" description="Basic and acidic residues" evidence="2">
    <location>
        <begin position="252"/>
        <end position="267"/>
    </location>
</feature>
<keyword evidence="1" id="KW-0175">Coiled coil</keyword>
<evidence type="ECO:0000313" key="3">
    <source>
        <dbReference type="EMBL" id="KAH7123355.1"/>
    </source>
</evidence>
<comment type="caution">
    <text evidence="3">The sequence shown here is derived from an EMBL/GenBank/DDBJ whole genome shotgun (WGS) entry which is preliminary data.</text>
</comment>
<name>A0A9P9DPL7_9HYPO</name>
<accession>A0A9P9DPL7</accession>
<feature type="compositionally biased region" description="Basic and acidic residues" evidence="2">
    <location>
        <begin position="179"/>
        <end position="191"/>
    </location>
</feature>
<sequence>MKPSQHEGLLEAIGIYPEEGFEPHTSNTSPLGRAAEDAKARDHRCEGFVDAMKCPSDTSSPSSCNNYTCKDLMCDIDKRDTDDETDGDYENDGEDDETDGDDENDGEDDETDEDDKNDGEDDETDEDDKNDGEDDETDEDDKNDGDDETDEKDDEDRESHLGKQTQRPIDYDDISEISDAYKEIPEDHQNDTDEQADDHEQSDSEDQDGEQPEKQLDLTEFLALRESSRAATSQCSALISARGSGGSPDSNLEEHQSDDTSLKRLRSDSSTSAIAAYKRYKPSLTLEEENIQLKLKLAECVVGSHGPMTELRQLIDESMEKASNAERRAIENERQLEAMNEPPS</sequence>